<evidence type="ECO:0000256" key="4">
    <source>
        <dbReference type="ARBA" id="ARBA00022764"/>
    </source>
</evidence>
<proteinExistence type="inferred from homology"/>
<comment type="subcellular location">
    <subcellularLocation>
        <location evidence="1">Periplasm</location>
    </subcellularLocation>
</comment>
<keyword evidence="3 6" id="KW-0732">Signal</keyword>
<dbReference type="AlphaFoldDB" id="A0A317CDH7"/>
<evidence type="ECO:0008006" key="9">
    <source>
        <dbReference type="Google" id="ProtNLM"/>
    </source>
</evidence>
<dbReference type="InterPro" id="IPR052211">
    <property type="entry name" value="Cpx_auxiliary_protein"/>
</dbReference>
<dbReference type="Proteomes" id="UP000245506">
    <property type="component" value="Unassembled WGS sequence"/>
</dbReference>
<gene>
    <name evidence="7" type="ORF">DKT75_09190</name>
</gene>
<comment type="similarity">
    <text evidence="2">Belongs to the CpxP/Spy family.</text>
</comment>
<dbReference type="InterPro" id="IPR012899">
    <property type="entry name" value="LTXXQ"/>
</dbReference>
<dbReference type="Gene3D" id="1.20.120.1490">
    <property type="match status" value="1"/>
</dbReference>
<evidence type="ECO:0000313" key="7">
    <source>
        <dbReference type="EMBL" id="PWQ96161.1"/>
    </source>
</evidence>
<dbReference type="GO" id="GO:0051082">
    <property type="term" value="F:unfolded protein binding"/>
    <property type="evidence" value="ECO:0007669"/>
    <property type="project" value="TreeGrafter"/>
</dbReference>
<keyword evidence="8" id="KW-1185">Reference proteome</keyword>
<evidence type="ECO:0000256" key="1">
    <source>
        <dbReference type="ARBA" id="ARBA00004418"/>
    </source>
</evidence>
<evidence type="ECO:0000256" key="3">
    <source>
        <dbReference type="ARBA" id="ARBA00022729"/>
    </source>
</evidence>
<feature type="compositionally biased region" description="Basic and acidic residues" evidence="5">
    <location>
        <begin position="24"/>
        <end position="42"/>
    </location>
</feature>
<feature type="signal peptide" evidence="6">
    <location>
        <begin position="1"/>
        <end position="23"/>
    </location>
</feature>
<feature type="compositionally biased region" description="Basic residues" evidence="5">
    <location>
        <begin position="158"/>
        <end position="171"/>
    </location>
</feature>
<evidence type="ECO:0000256" key="6">
    <source>
        <dbReference type="SAM" id="SignalP"/>
    </source>
</evidence>
<keyword evidence="4" id="KW-0574">Periplasm</keyword>
<dbReference type="PANTHER" id="PTHR38102:SF1">
    <property type="entry name" value="PERIPLASMIC CHAPERONE SPY"/>
    <property type="match status" value="1"/>
</dbReference>
<name>A0A317CDH7_9GAMM</name>
<sequence length="239" mass="26372">MRNAILVTLLASTLGLGATAAQADNHDSGKKGQGHAKHEGGKHQSKKSGKRGGNMMKRMTEKLSLTEDQQAQIKTLRESQKELSQALRAEKKALYTEIKALDTTSADYDSEVAALADKKAMVDRKAFIQRSTARQQFEAVLTAEQRVTMKEMKESRKNRTSKGKRSGKRGMMKGGLAEKLNLTDAQKDQITALRAAKKGQSTSSEFEAILTAEQLVTLNKMKENFKKRSGKHGQKHNAK</sequence>
<comment type="caution">
    <text evidence="7">The sequence shown here is derived from an EMBL/GenBank/DDBJ whole genome shotgun (WGS) entry which is preliminary data.</text>
</comment>
<evidence type="ECO:0000256" key="5">
    <source>
        <dbReference type="SAM" id="MobiDB-lite"/>
    </source>
</evidence>
<dbReference type="EMBL" id="QGKL01000029">
    <property type="protein sequence ID" value="PWQ96161.1"/>
    <property type="molecule type" value="Genomic_DNA"/>
</dbReference>
<protein>
    <recommendedName>
        <fullName evidence="9">Zinc resistance-associated protein</fullName>
    </recommendedName>
</protein>
<reference evidence="7 8" key="1">
    <citation type="submission" date="2018-05" db="EMBL/GenBank/DDBJ databases">
        <title>Leucothrix arctica sp. nov., isolated from Arctic seawater.</title>
        <authorList>
            <person name="Choi A."/>
            <person name="Baek K."/>
        </authorList>
    </citation>
    <scope>NUCLEOTIDE SEQUENCE [LARGE SCALE GENOMIC DNA]</scope>
    <source>
        <strain evidence="7 8">IMCC9719</strain>
    </source>
</reference>
<evidence type="ECO:0000313" key="8">
    <source>
        <dbReference type="Proteomes" id="UP000245506"/>
    </source>
</evidence>
<evidence type="ECO:0000256" key="2">
    <source>
        <dbReference type="ARBA" id="ARBA00008441"/>
    </source>
</evidence>
<feature type="region of interest" description="Disordered" evidence="5">
    <location>
        <begin position="151"/>
        <end position="181"/>
    </location>
</feature>
<dbReference type="RefSeq" id="WP_109823133.1">
    <property type="nucleotide sequence ID" value="NZ_QGKL01000029.1"/>
</dbReference>
<organism evidence="7 8">
    <name type="scientific">Leucothrix arctica</name>
    <dbReference type="NCBI Taxonomy" id="1481894"/>
    <lineage>
        <taxon>Bacteria</taxon>
        <taxon>Pseudomonadati</taxon>
        <taxon>Pseudomonadota</taxon>
        <taxon>Gammaproteobacteria</taxon>
        <taxon>Thiotrichales</taxon>
        <taxon>Thiotrichaceae</taxon>
        <taxon>Leucothrix</taxon>
    </lineage>
</organism>
<dbReference type="OrthoDB" id="5627653at2"/>
<feature type="region of interest" description="Disordered" evidence="5">
    <location>
        <begin position="22"/>
        <end position="71"/>
    </location>
</feature>
<dbReference type="Pfam" id="PF07813">
    <property type="entry name" value="LTXXQ"/>
    <property type="match status" value="1"/>
</dbReference>
<dbReference type="PANTHER" id="PTHR38102">
    <property type="entry name" value="PERIPLASMIC CHAPERONE SPY"/>
    <property type="match status" value="1"/>
</dbReference>
<accession>A0A317CDH7</accession>
<feature type="chain" id="PRO_5016377280" description="Zinc resistance-associated protein" evidence="6">
    <location>
        <begin position="24"/>
        <end position="239"/>
    </location>
</feature>
<dbReference type="GO" id="GO:0030288">
    <property type="term" value="C:outer membrane-bounded periplasmic space"/>
    <property type="evidence" value="ECO:0007669"/>
    <property type="project" value="TreeGrafter"/>
</dbReference>